<sequence>MKRIRKTQATLDLPTLKLEGGLFLPDQLEKAAQGRASAQGEADYGTPKGVKLKDEYSRAFQIACAQWQHFAAQMERADLDAAQLTTAFVHELLRDAFGYATLQAAPAQPVGELRYPVSLMAGHLPVLVAPHTLGLDEADAQFAVQGGGSRRKAPFQAMQELLNASPDHLWGIVSNGRQLRLLRDAASLTRPSFLEVDLADLLGGQRYAEFANVWRLLHASRSPMAPSPRQRGEGWGEGQSAANCIWERWRNEGQQEGTRVRDGLRDGVEQALLTFGQGFLQHPDNHALRAALHEGTLSKDAYFQQLLRLIYRLIFVFTVEERGVLHPQDDSAKAQAARRAYTEGYALARLRELCLKRRARTRHDDQWQAIRIVFRGLAQGEPRLALPALGGLFSPGQCPDLDAASLDNAHLLAALQHLRWAKPTGAQSLVPVDYRNMGPEELGSVYESLLELVPAIDLPARTFGFVGRTEEGSTAGNARKLTGSYYTPDSLVQELIKSALDPVIEQRLAAHPASPTEALLAIRVIDPACGSGHFLLAAARRLAEKLAQLRSLEGGQEGAIQPQDYRHALREVVTRCIYGVDRNPMAIELARMALWLEGYEEGRPLGFLDHHLQVGDALLGLTDLNVLEQGIAKDAFKPLSGDDKDVCKALAKANAAGLKQIDKDLNRKQMLLGVDNRSGLDALRAIETLLADTPEQVAAKEQAWRRFLEDSAHSPLAHAADALVGAYLLPKTEDMAETVPTSITLHALLTDPQRAQTEHAAPIAAARAACEQARVFHWPLAFPQVFAQGGFDCVLGNPPWERIKLQEEEFFATRHRDVAQARNKAERAQRIQWLSEGMLARHLYPDLAHEVHEDEAEKRLYREFVTARRTAEAASVFAHVKGNDGGRYPLTGVGDVNTYALFAETILQIHADSGRAGFIVPTGIATDDSTKAYFGHITQNRRLVSLYDIENREAVFPSVHRSYKFCLLTLGAAERAEFVCFATQVSQLADPRRRFTLTPDEFRLINPNTLTCPVFRSERDAELTKKLYRAAPVLMRDVVTAGEGKHAKVVEPEQNPWGISFMAMLHMSNDSHLFKDEPAADRLPLYEAKLIHQFDHRWATYTADGNSRDVTLPEKADPDFTVTPRYWVQAREVWLRVARLPDGLLKALKDGNAQAAALCVTQLLFGRYLAEQRRAHPGMGIYPAWKAFVAQHPYACAIVPTSLGFVGDNPPCLQPLNDDYLPAEGEARVQPYTPGASSATAWYATDPDAERAVLALAADYGHLPASEAPMADESDVLALAERWLQAACPQWLMGWRRNARATDERTTIATVMPMSAQGDSVFLWLVDESIQAVQSAALLGNLECLPLDFVARQKVGGVNFSFYYFKQLPILPPDRYTEADLAFIVPRVLELTYTSWDLQPWAEELVSAWKTETGDWKHCTPEAIRRSPLTPFPYDPDRRATLRAELDAYYARLYGLTEEELRYILDPADVMGDDYPSETFRVLKNKELKEFDEYRTQRRVLEAWDVLQQQQPITVPTVKPSRRTVPLPVYAEGGTPASEAEDWLAGLVCDVLLQAGPCDDNRMRRILGARLPEDTPHAERLHDWLGPVDTERWTHICGWLRDLLGVAATAPLSIRNPEALADIIGDYRTESLARALIEARRHHAAALAEVMADSASDAQTDELRKRG</sequence>
<dbReference type="GO" id="GO:0009007">
    <property type="term" value="F:site-specific DNA-methyltransferase (adenine-specific) activity"/>
    <property type="evidence" value="ECO:0007669"/>
    <property type="project" value="UniProtKB-EC"/>
</dbReference>
<evidence type="ECO:0000313" key="7">
    <source>
        <dbReference type="EMBL" id="TCO33934.1"/>
    </source>
</evidence>
<keyword evidence="3" id="KW-0808">Transferase</keyword>
<keyword evidence="4" id="KW-0949">S-adenosyl-L-methionine</keyword>
<gene>
    <name evidence="7" type="ORF">EV148_1183</name>
</gene>
<evidence type="ECO:0000256" key="4">
    <source>
        <dbReference type="ARBA" id="ARBA00022691"/>
    </source>
</evidence>
<dbReference type="RefSeq" id="WP_241988147.1">
    <property type="nucleotide sequence ID" value="NZ_SLWQ01000018.1"/>
</dbReference>
<evidence type="ECO:0000259" key="6">
    <source>
        <dbReference type="Pfam" id="PF07669"/>
    </source>
</evidence>
<dbReference type="PANTHER" id="PTHR33841">
    <property type="entry name" value="DNA METHYLTRANSFERASE YEEA-RELATED"/>
    <property type="match status" value="1"/>
</dbReference>
<dbReference type="SUPFAM" id="SSF53335">
    <property type="entry name" value="S-adenosyl-L-methionine-dependent methyltransferases"/>
    <property type="match status" value="1"/>
</dbReference>
<keyword evidence="8" id="KW-1185">Reference proteome</keyword>
<dbReference type="PRINTS" id="PR00507">
    <property type="entry name" value="N12N6MTFRASE"/>
</dbReference>
<dbReference type="GO" id="GO:0032259">
    <property type="term" value="P:methylation"/>
    <property type="evidence" value="ECO:0007669"/>
    <property type="project" value="UniProtKB-KW"/>
</dbReference>
<dbReference type="Pfam" id="PF07669">
    <property type="entry name" value="Eco57I"/>
    <property type="match status" value="1"/>
</dbReference>
<organism evidence="7 8">
    <name type="scientific">Dokdonella fugitiva</name>
    <dbReference type="NCBI Taxonomy" id="328517"/>
    <lineage>
        <taxon>Bacteria</taxon>
        <taxon>Pseudomonadati</taxon>
        <taxon>Pseudomonadota</taxon>
        <taxon>Gammaproteobacteria</taxon>
        <taxon>Lysobacterales</taxon>
        <taxon>Rhodanobacteraceae</taxon>
        <taxon>Dokdonella</taxon>
    </lineage>
</organism>
<evidence type="ECO:0000313" key="8">
    <source>
        <dbReference type="Proteomes" id="UP000294862"/>
    </source>
</evidence>
<dbReference type="Proteomes" id="UP000294862">
    <property type="component" value="Unassembled WGS sequence"/>
</dbReference>
<dbReference type="EC" id="2.1.1.72" evidence="1"/>
<proteinExistence type="predicted"/>
<evidence type="ECO:0000256" key="5">
    <source>
        <dbReference type="ARBA" id="ARBA00047942"/>
    </source>
</evidence>
<dbReference type="Gene3D" id="3.40.50.150">
    <property type="entry name" value="Vaccinia Virus protein VP39"/>
    <property type="match status" value="2"/>
</dbReference>
<dbReference type="InterPro" id="IPR029063">
    <property type="entry name" value="SAM-dependent_MTases_sf"/>
</dbReference>
<protein>
    <recommendedName>
        <fullName evidence="1">site-specific DNA-methyltransferase (adenine-specific)</fullName>
        <ecNumber evidence="1">2.1.1.72</ecNumber>
    </recommendedName>
</protein>
<evidence type="ECO:0000256" key="1">
    <source>
        <dbReference type="ARBA" id="ARBA00011900"/>
    </source>
</evidence>
<comment type="catalytic activity">
    <reaction evidence="5">
        <text>a 2'-deoxyadenosine in DNA + S-adenosyl-L-methionine = an N(6)-methyl-2'-deoxyadenosine in DNA + S-adenosyl-L-homocysteine + H(+)</text>
        <dbReference type="Rhea" id="RHEA:15197"/>
        <dbReference type="Rhea" id="RHEA-COMP:12418"/>
        <dbReference type="Rhea" id="RHEA-COMP:12419"/>
        <dbReference type="ChEBI" id="CHEBI:15378"/>
        <dbReference type="ChEBI" id="CHEBI:57856"/>
        <dbReference type="ChEBI" id="CHEBI:59789"/>
        <dbReference type="ChEBI" id="CHEBI:90615"/>
        <dbReference type="ChEBI" id="CHEBI:90616"/>
        <dbReference type="EC" id="2.1.1.72"/>
    </reaction>
</comment>
<dbReference type="InterPro" id="IPR011639">
    <property type="entry name" value="MethylTrfase_TaqI-like_dom"/>
</dbReference>
<dbReference type="PANTHER" id="PTHR33841:SF1">
    <property type="entry name" value="DNA METHYLTRANSFERASE A"/>
    <property type="match status" value="1"/>
</dbReference>
<evidence type="ECO:0000256" key="3">
    <source>
        <dbReference type="ARBA" id="ARBA00022679"/>
    </source>
</evidence>
<accession>A0A4R2HRS2</accession>
<keyword evidence="2 7" id="KW-0489">Methyltransferase</keyword>
<dbReference type="GO" id="GO:0006304">
    <property type="term" value="P:DNA modification"/>
    <property type="evidence" value="ECO:0007669"/>
    <property type="project" value="InterPro"/>
</dbReference>
<reference evidence="7 8" key="1">
    <citation type="journal article" date="2015" name="Stand. Genomic Sci.">
        <title>Genomic Encyclopedia of Bacterial and Archaeal Type Strains, Phase III: the genomes of soil and plant-associated and newly described type strains.</title>
        <authorList>
            <person name="Whitman W.B."/>
            <person name="Woyke T."/>
            <person name="Klenk H.P."/>
            <person name="Zhou Y."/>
            <person name="Lilburn T.G."/>
            <person name="Beck B.J."/>
            <person name="De Vos P."/>
            <person name="Vandamme P."/>
            <person name="Eisen J.A."/>
            <person name="Garrity G."/>
            <person name="Hugenholtz P."/>
            <person name="Kyrpides N.C."/>
        </authorList>
    </citation>
    <scope>NUCLEOTIDE SEQUENCE [LARGE SCALE GENOMIC DNA]</scope>
    <source>
        <strain evidence="7 8">A3</strain>
    </source>
</reference>
<evidence type="ECO:0000256" key="2">
    <source>
        <dbReference type="ARBA" id="ARBA00022603"/>
    </source>
</evidence>
<dbReference type="EMBL" id="SLWQ01000018">
    <property type="protein sequence ID" value="TCO33934.1"/>
    <property type="molecule type" value="Genomic_DNA"/>
</dbReference>
<comment type="caution">
    <text evidence="7">The sequence shown here is derived from an EMBL/GenBank/DDBJ whole genome shotgun (WGS) entry which is preliminary data.</text>
</comment>
<name>A0A4R2HRS2_9GAMM</name>
<feature type="domain" description="Type II methyltransferase M.TaqI-like" evidence="6">
    <location>
        <begin position="576"/>
        <end position="812"/>
    </location>
</feature>
<dbReference type="InterPro" id="IPR050953">
    <property type="entry name" value="N4_N6_ade-DNA_methylase"/>
</dbReference>